<proteinExistence type="predicted"/>
<protein>
    <recommendedName>
        <fullName evidence="2">HNH nuclease domain-containing protein</fullName>
    </recommendedName>
</protein>
<dbReference type="OMA" id="TILAQEW"/>
<dbReference type="InterPro" id="IPR003615">
    <property type="entry name" value="HNH_nuc"/>
</dbReference>
<evidence type="ECO:0000313" key="4">
    <source>
        <dbReference type="Proteomes" id="UP000092993"/>
    </source>
</evidence>
<feature type="compositionally biased region" description="Polar residues" evidence="1">
    <location>
        <begin position="1"/>
        <end position="19"/>
    </location>
</feature>
<sequence length="351" mass="39069">MPGEDTTISTNRDASSTPTHSDEAFTASVLAIMNSPTQTTKLVCIARAALRAFELSGMNRQIGVPGCSIDVYRLVNAMLEGAKISGGERYTVSAIIAAAGCHGGIHNLTILAQEWLFCLLWPIKKAFKNTEHDAFELIRPIFHDAEVGRRIFFRDAVAERDGHQCVMTHLWDIEYKYAPKIENPEYTCLDAARILRRSISTLPATLDLLRHFAALPKDLVDDFSAQLDAPENGMMLRVELHIAYDRFWFCLLATEEINVYTIRWFSDVPTAAAGVREVRFTNHSRHGTPLPNPKFIAIHAAIAHVLHLSGAGEVIDAVIDRFFENGVVPADRVADDDDMALRMSLLDIDTH</sequence>
<evidence type="ECO:0000256" key="1">
    <source>
        <dbReference type="SAM" id="MobiDB-lite"/>
    </source>
</evidence>
<dbReference type="OrthoDB" id="2757744at2759"/>
<dbReference type="EMBL" id="LUGG01000023">
    <property type="protein sequence ID" value="OBZ67865.1"/>
    <property type="molecule type" value="Genomic_DNA"/>
</dbReference>
<feature type="region of interest" description="Disordered" evidence="1">
    <location>
        <begin position="1"/>
        <end position="20"/>
    </location>
</feature>
<feature type="domain" description="HNH nuclease" evidence="2">
    <location>
        <begin position="190"/>
        <end position="251"/>
    </location>
</feature>
<gene>
    <name evidence="3" type="ORF">A0H81_12270</name>
</gene>
<comment type="caution">
    <text evidence="3">The sequence shown here is derived from an EMBL/GenBank/DDBJ whole genome shotgun (WGS) entry which is preliminary data.</text>
</comment>
<dbReference type="Proteomes" id="UP000092993">
    <property type="component" value="Unassembled WGS sequence"/>
</dbReference>
<dbReference type="STRING" id="5627.A0A1C7LSP8"/>
<dbReference type="AlphaFoldDB" id="A0A1C7LSP8"/>
<accession>A0A1C7LSP8</accession>
<keyword evidence="4" id="KW-1185">Reference proteome</keyword>
<evidence type="ECO:0000313" key="3">
    <source>
        <dbReference type="EMBL" id="OBZ67865.1"/>
    </source>
</evidence>
<organism evidence="3 4">
    <name type="scientific">Grifola frondosa</name>
    <name type="common">Maitake</name>
    <name type="synonym">Polyporus frondosus</name>
    <dbReference type="NCBI Taxonomy" id="5627"/>
    <lineage>
        <taxon>Eukaryota</taxon>
        <taxon>Fungi</taxon>
        <taxon>Dikarya</taxon>
        <taxon>Basidiomycota</taxon>
        <taxon>Agaricomycotina</taxon>
        <taxon>Agaricomycetes</taxon>
        <taxon>Polyporales</taxon>
        <taxon>Grifolaceae</taxon>
        <taxon>Grifola</taxon>
    </lineage>
</organism>
<dbReference type="Pfam" id="PF13391">
    <property type="entry name" value="HNH_2"/>
    <property type="match status" value="1"/>
</dbReference>
<name>A0A1C7LSP8_GRIFR</name>
<evidence type="ECO:0000259" key="2">
    <source>
        <dbReference type="Pfam" id="PF13391"/>
    </source>
</evidence>
<reference evidence="3 4" key="1">
    <citation type="submission" date="2016-03" db="EMBL/GenBank/DDBJ databases">
        <title>Whole genome sequencing of Grifola frondosa 9006-11.</title>
        <authorList>
            <person name="Min B."/>
            <person name="Park H."/>
            <person name="Kim J.-G."/>
            <person name="Cho H."/>
            <person name="Oh Y.-L."/>
            <person name="Kong W.-S."/>
            <person name="Choi I.-G."/>
        </authorList>
    </citation>
    <scope>NUCLEOTIDE SEQUENCE [LARGE SCALE GENOMIC DNA]</scope>
    <source>
        <strain evidence="3 4">9006-11</strain>
    </source>
</reference>